<reference evidence="1 2" key="1">
    <citation type="journal article" date="2014" name="Am. J. Bot.">
        <title>Genome assembly and annotation for red clover (Trifolium pratense; Fabaceae).</title>
        <authorList>
            <person name="Istvanek J."/>
            <person name="Jaros M."/>
            <person name="Krenek A."/>
            <person name="Repkova J."/>
        </authorList>
    </citation>
    <scope>NUCLEOTIDE SEQUENCE [LARGE SCALE GENOMIC DNA]</scope>
    <source>
        <strain evidence="2">cv. Tatra</strain>
        <tissue evidence="1">Young leaves</tissue>
    </source>
</reference>
<name>A0A2K3K4V3_TRIPR</name>
<sequence length="153" mass="17622">MKVGGEDNGDWFKSNVCTVLGKGDSIRFWQIKWLGNDSLQYLYPQLYNKALNHEAVVTDVGSWNDSNWQWHLQWVEELLSTEMKALSELTCILTNISPTPDSPDRRKWIPNHAGIFSVRSTYVFLQNRDAQSTFDSNVVDALQNLWENDVPSK</sequence>
<dbReference type="PANTHER" id="PTHR36617:SF16">
    <property type="entry name" value="OS04G0516500 PROTEIN"/>
    <property type="match status" value="1"/>
</dbReference>
<dbReference type="PANTHER" id="PTHR36617">
    <property type="entry name" value="PROTEIN, PUTATIVE-RELATED"/>
    <property type="match status" value="1"/>
</dbReference>
<gene>
    <name evidence="1" type="ORF">L195_g052377</name>
</gene>
<comment type="caution">
    <text evidence="1">The sequence shown here is derived from an EMBL/GenBank/DDBJ whole genome shotgun (WGS) entry which is preliminary data.</text>
</comment>
<protein>
    <submittedName>
        <fullName evidence="1">Ribonuclease H</fullName>
    </submittedName>
</protein>
<evidence type="ECO:0000313" key="1">
    <source>
        <dbReference type="EMBL" id="PNX61292.1"/>
    </source>
</evidence>
<proteinExistence type="predicted"/>
<organism evidence="1 2">
    <name type="scientific">Trifolium pratense</name>
    <name type="common">Red clover</name>
    <dbReference type="NCBI Taxonomy" id="57577"/>
    <lineage>
        <taxon>Eukaryota</taxon>
        <taxon>Viridiplantae</taxon>
        <taxon>Streptophyta</taxon>
        <taxon>Embryophyta</taxon>
        <taxon>Tracheophyta</taxon>
        <taxon>Spermatophyta</taxon>
        <taxon>Magnoliopsida</taxon>
        <taxon>eudicotyledons</taxon>
        <taxon>Gunneridae</taxon>
        <taxon>Pentapetalae</taxon>
        <taxon>rosids</taxon>
        <taxon>fabids</taxon>
        <taxon>Fabales</taxon>
        <taxon>Fabaceae</taxon>
        <taxon>Papilionoideae</taxon>
        <taxon>50 kb inversion clade</taxon>
        <taxon>NPAAA clade</taxon>
        <taxon>Hologalegina</taxon>
        <taxon>IRL clade</taxon>
        <taxon>Trifolieae</taxon>
        <taxon>Trifolium</taxon>
    </lineage>
</organism>
<feature type="non-terminal residue" evidence="1">
    <location>
        <position position="153"/>
    </location>
</feature>
<dbReference type="Proteomes" id="UP000236291">
    <property type="component" value="Unassembled WGS sequence"/>
</dbReference>
<accession>A0A2K3K4V3</accession>
<dbReference type="AlphaFoldDB" id="A0A2K3K4V3"/>
<evidence type="ECO:0000313" key="2">
    <source>
        <dbReference type="Proteomes" id="UP000236291"/>
    </source>
</evidence>
<reference evidence="1 2" key="2">
    <citation type="journal article" date="2017" name="Front. Plant Sci.">
        <title>Gene Classification and Mining of Molecular Markers Useful in Red Clover (Trifolium pratense) Breeding.</title>
        <authorList>
            <person name="Istvanek J."/>
            <person name="Dluhosova J."/>
            <person name="Dluhos P."/>
            <person name="Patkova L."/>
            <person name="Nedelnik J."/>
            <person name="Repkova J."/>
        </authorList>
    </citation>
    <scope>NUCLEOTIDE SEQUENCE [LARGE SCALE GENOMIC DNA]</scope>
    <source>
        <strain evidence="2">cv. Tatra</strain>
        <tissue evidence="1">Young leaves</tissue>
    </source>
</reference>
<dbReference type="EMBL" id="ASHM01084882">
    <property type="protein sequence ID" value="PNX61292.1"/>
    <property type="molecule type" value="Genomic_DNA"/>
</dbReference>